<dbReference type="Proteomes" id="UP000235220">
    <property type="component" value="Chromosome 7"/>
</dbReference>
<keyword evidence="7" id="KW-0961">Cell wall biogenesis/degradation</keyword>
<dbReference type="GO" id="GO:0005524">
    <property type="term" value="F:ATP binding"/>
    <property type="evidence" value="ECO:0007669"/>
    <property type="project" value="UniProtKB-UniRule"/>
</dbReference>
<dbReference type="InterPro" id="IPR036961">
    <property type="entry name" value="Kinesin_motor_dom_sf"/>
</dbReference>
<dbReference type="PRINTS" id="PR00380">
    <property type="entry name" value="KINESINHEAVY"/>
</dbReference>
<evidence type="ECO:0000256" key="4">
    <source>
        <dbReference type="ARBA" id="ARBA00022840"/>
    </source>
</evidence>
<dbReference type="PROSITE" id="PS50067">
    <property type="entry name" value="KINESIN_MOTOR_2"/>
    <property type="match status" value="1"/>
</dbReference>
<comment type="subunit">
    <text evidence="1">Homodimer.</text>
</comment>
<feature type="binding site" evidence="9">
    <location>
        <begin position="87"/>
        <end position="94"/>
    </location>
    <ligand>
        <name>ATP</name>
        <dbReference type="ChEBI" id="CHEBI:30616"/>
    </ligand>
</feature>
<feature type="coiled-coil region" evidence="11">
    <location>
        <begin position="492"/>
        <end position="563"/>
    </location>
</feature>
<dbReference type="InterPro" id="IPR019821">
    <property type="entry name" value="Kinesin_motor_CS"/>
</dbReference>
<sequence length="985" mass="111814">MDTPENCCVKVAVHIRPLIADERLHGCKECVNVTPRKNQVQIGTHSFTFDHVYGSSGSPSSAMFEECIAALVDGLFQGYNGTVLAYGQTGSGKTYTMGTSFKDGCQTGLIPQVMNALFNKIKTLNHQTEFQLHVSFIEILKEEVRDLLDSVAISKLDTAKGHAGKVAIDGRQLIQIRETSKGAITLAGSTEVTVTTLQEMATCLEQGSLSRATGSTNMNNQSSRSHAIFTITLEQMQKLRLVLPRNDMMDEEMGEEYFCAKLHLVDLAGSERAKRTGSDGLRFKEGIHINKGLLALGNVISALGDEKKRKEGVHVPYRDSKLTRLLQDSLGGNSKTVMIACISPADINAEESLITLKYANRARNIQNKPVINRDIISNEMQKMQQQLKYLQAELYARGEGVPSDEVQVLKDRISWLEATNRNIFQELHEYRSRCGVIQQDEIDAQEIQICITKSDGLKRGLQSMDLSDYQIVEAISGENLREFDEVTKEWEHALLQDTMDKELNELNELLEQKESEMKLLGGVDTEALKQRLGKKILELEEEKRIMQQERDCLLAKVENLAANFDGRIPKMQETQAQKFKALEAQVQLQHKMKQVAEQFRQWKTSREKELLQLRKEGRRNEYERHKLESLNQRQKMVLQRKTEEAATATRRLKELLEARKPAARDHSGTYVGHTVIGQGNEKPLQRWLDHELEVMVNVHEVRFEYEKQSQVQAALAEELALMKQVDQFSFNGQSPPRGKNGYSRLLSMSPNARMARIVSLENMLSMSSNALMAMATQLSEAKERERASIGRGRWNHLRSMGDAKNLLQYMFDAAAEARCQLWEKNLEIKETKEQLKELVFLVQQSEAQRKQLIKEQQAREQAVAVDSGSSASLADDMSGPLSPMSLPVPKQLKFTPGIVNGSVRESATFLDQMQKMVPVGQLSMKKLAAVGQAAKLWRWKRSHHQWLLQFKWRWQKPWRLSEWIKHCDETIIRSRPRPPVLVDSM</sequence>
<dbReference type="PANTHER" id="PTHR47969">
    <property type="entry name" value="CHROMOSOME-ASSOCIATED KINESIN KIF4A-RELATED"/>
    <property type="match status" value="1"/>
</dbReference>
<proteinExistence type="inferred from homology"/>
<reference evidence="14" key="1">
    <citation type="submission" date="2025-08" db="UniProtKB">
        <authorList>
            <consortium name="RefSeq"/>
        </authorList>
    </citation>
    <scope>IDENTIFICATION</scope>
    <source>
        <tissue evidence="14">Leaves</tissue>
    </source>
</reference>
<dbReference type="InterPro" id="IPR001752">
    <property type="entry name" value="Kinesin_motor_dom"/>
</dbReference>
<keyword evidence="3 9" id="KW-0547">Nucleotide-binding</keyword>
<dbReference type="GO" id="GO:0003777">
    <property type="term" value="F:microtubule motor activity"/>
    <property type="evidence" value="ECO:0007669"/>
    <property type="project" value="InterPro"/>
</dbReference>
<feature type="domain" description="Kinesin motor" evidence="12">
    <location>
        <begin position="8"/>
        <end position="365"/>
    </location>
</feature>
<evidence type="ECO:0000256" key="1">
    <source>
        <dbReference type="ARBA" id="ARBA00011738"/>
    </source>
</evidence>
<dbReference type="Pfam" id="PF00225">
    <property type="entry name" value="Kinesin"/>
    <property type="match status" value="1"/>
</dbReference>
<keyword evidence="5 11" id="KW-0175">Coiled coil</keyword>
<dbReference type="CDD" id="cd01372">
    <property type="entry name" value="KISc_KIF4"/>
    <property type="match status" value="1"/>
</dbReference>
<evidence type="ECO:0000256" key="2">
    <source>
        <dbReference type="ARBA" id="ARBA00022701"/>
    </source>
</evidence>
<evidence type="ECO:0000313" key="14">
    <source>
        <dbReference type="RefSeq" id="XP_035547405.1"/>
    </source>
</evidence>
<feature type="coiled-coil region" evidence="11">
    <location>
        <begin position="814"/>
        <end position="855"/>
    </location>
</feature>
<keyword evidence="4 9" id="KW-0067">ATP-binding</keyword>
<evidence type="ECO:0000313" key="13">
    <source>
        <dbReference type="Proteomes" id="UP000235220"/>
    </source>
</evidence>
<dbReference type="InterPro" id="IPR027417">
    <property type="entry name" value="P-loop_NTPase"/>
</dbReference>
<evidence type="ECO:0000256" key="6">
    <source>
        <dbReference type="ARBA" id="ARBA00023175"/>
    </source>
</evidence>
<dbReference type="FunFam" id="3.40.850.10:FF:000032">
    <property type="entry name" value="kinesin-like protein KIN-4A isoform X1"/>
    <property type="match status" value="1"/>
</dbReference>
<name>A0A6P9EGJ5_JUGRE</name>
<evidence type="ECO:0000256" key="7">
    <source>
        <dbReference type="ARBA" id="ARBA00023316"/>
    </source>
</evidence>
<evidence type="ECO:0000256" key="3">
    <source>
        <dbReference type="ARBA" id="ARBA00022741"/>
    </source>
</evidence>
<dbReference type="GO" id="GO:0007018">
    <property type="term" value="P:microtubule-based movement"/>
    <property type="evidence" value="ECO:0007669"/>
    <property type="project" value="InterPro"/>
</dbReference>
<evidence type="ECO:0000259" key="12">
    <source>
        <dbReference type="PROSITE" id="PS50067"/>
    </source>
</evidence>
<evidence type="ECO:0000256" key="10">
    <source>
        <dbReference type="RuleBase" id="RU000394"/>
    </source>
</evidence>
<dbReference type="PROSITE" id="PS00411">
    <property type="entry name" value="KINESIN_MOTOR_1"/>
    <property type="match status" value="1"/>
</dbReference>
<dbReference type="GO" id="GO:0055028">
    <property type="term" value="C:cortical microtubule"/>
    <property type="evidence" value="ECO:0007669"/>
    <property type="project" value="UniProtKB-ARBA"/>
</dbReference>
<evidence type="ECO:0000256" key="9">
    <source>
        <dbReference type="PROSITE-ProRule" id="PRU00283"/>
    </source>
</evidence>
<organism evidence="13 14">
    <name type="scientific">Juglans regia</name>
    <name type="common">English walnut</name>
    <dbReference type="NCBI Taxonomy" id="51240"/>
    <lineage>
        <taxon>Eukaryota</taxon>
        <taxon>Viridiplantae</taxon>
        <taxon>Streptophyta</taxon>
        <taxon>Embryophyta</taxon>
        <taxon>Tracheophyta</taxon>
        <taxon>Spermatophyta</taxon>
        <taxon>Magnoliopsida</taxon>
        <taxon>eudicotyledons</taxon>
        <taxon>Gunneridae</taxon>
        <taxon>Pentapetalae</taxon>
        <taxon>rosids</taxon>
        <taxon>fabids</taxon>
        <taxon>Fagales</taxon>
        <taxon>Juglandaceae</taxon>
        <taxon>Juglans</taxon>
    </lineage>
</organism>
<dbReference type="RefSeq" id="XP_035547405.1">
    <property type="nucleotide sequence ID" value="XM_035691512.1"/>
</dbReference>
<keyword evidence="6 9" id="KW-0505">Motor protein</keyword>
<gene>
    <name evidence="14" type="primary">LOC109009103</name>
</gene>
<dbReference type="Pfam" id="PF25764">
    <property type="entry name" value="KIF21A_4th"/>
    <property type="match status" value="1"/>
</dbReference>
<dbReference type="GO" id="GO:0071555">
    <property type="term" value="P:cell wall organization"/>
    <property type="evidence" value="ECO:0007669"/>
    <property type="project" value="UniProtKB-KW"/>
</dbReference>
<dbReference type="AlphaFoldDB" id="A0A6P9EGJ5"/>
<accession>A0A6P9EGJ5</accession>
<keyword evidence="13" id="KW-1185">Reference proteome</keyword>
<dbReference type="SMART" id="SM00129">
    <property type="entry name" value="KISc"/>
    <property type="match status" value="1"/>
</dbReference>
<comment type="similarity">
    <text evidence="8">Belongs to the TRAFAC class myosin-kinesin ATPase superfamily. Kinesin family. KIN-4 subfamily.</text>
</comment>
<dbReference type="Gene3D" id="3.40.850.10">
    <property type="entry name" value="Kinesin motor domain"/>
    <property type="match status" value="1"/>
</dbReference>
<evidence type="ECO:0000256" key="11">
    <source>
        <dbReference type="SAM" id="Coils"/>
    </source>
</evidence>
<dbReference type="GO" id="GO:0008017">
    <property type="term" value="F:microtubule binding"/>
    <property type="evidence" value="ECO:0007669"/>
    <property type="project" value="InterPro"/>
</dbReference>
<keyword evidence="2 10" id="KW-0493">Microtubule</keyword>
<protein>
    <recommendedName>
        <fullName evidence="10">Kinesin-like protein</fullName>
    </recommendedName>
</protein>
<evidence type="ECO:0000256" key="8">
    <source>
        <dbReference type="ARBA" id="ARBA00061175"/>
    </source>
</evidence>
<dbReference type="InterPro" id="IPR027640">
    <property type="entry name" value="Kinesin-like_fam"/>
</dbReference>
<dbReference type="SUPFAM" id="SSF52540">
    <property type="entry name" value="P-loop containing nucleoside triphosphate hydrolases"/>
    <property type="match status" value="1"/>
</dbReference>
<dbReference type="PANTHER" id="PTHR47969:SF3">
    <property type="entry name" value="KINESIN-LIKE PROTEIN KIN-4B"/>
    <property type="match status" value="1"/>
</dbReference>
<dbReference type="GeneID" id="109009103"/>
<evidence type="ECO:0000256" key="5">
    <source>
        <dbReference type="ARBA" id="ARBA00023054"/>
    </source>
</evidence>